<keyword evidence="2" id="KW-0547">Nucleotide-binding</keyword>
<evidence type="ECO:0000259" key="6">
    <source>
        <dbReference type="SMART" id="SM00670"/>
    </source>
</evidence>
<comment type="similarity">
    <text evidence="4">In the N-terminal section; belongs to the PINc/VapC protein family.</text>
</comment>
<evidence type="ECO:0000256" key="4">
    <source>
        <dbReference type="ARBA" id="ARBA00046345"/>
    </source>
</evidence>
<organism evidence="7 8">
    <name type="scientific">Massilia jejuensis</name>
    <dbReference type="NCBI Taxonomy" id="648894"/>
    <lineage>
        <taxon>Bacteria</taxon>
        <taxon>Pseudomonadati</taxon>
        <taxon>Pseudomonadota</taxon>
        <taxon>Betaproteobacteria</taxon>
        <taxon>Burkholderiales</taxon>
        <taxon>Oxalobacteraceae</taxon>
        <taxon>Telluria group</taxon>
        <taxon>Massilia</taxon>
    </lineage>
</organism>
<dbReference type="InterPro" id="IPR029060">
    <property type="entry name" value="PIN-like_dom_sf"/>
</dbReference>
<reference evidence="8" key="1">
    <citation type="journal article" date="2019" name="Int. J. Syst. Evol. Microbiol.">
        <title>The Global Catalogue of Microorganisms (GCM) 10K type strain sequencing project: providing services to taxonomists for standard genome sequencing and annotation.</title>
        <authorList>
            <consortium name="The Broad Institute Genomics Platform"/>
            <consortium name="The Broad Institute Genome Sequencing Center for Infectious Disease"/>
            <person name="Wu L."/>
            <person name="Ma J."/>
        </authorList>
    </citation>
    <scope>NUCLEOTIDE SEQUENCE [LARGE SCALE GENOMIC DNA]</scope>
    <source>
        <strain evidence="8">CCUG 38813</strain>
    </source>
</reference>
<dbReference type="InterPro" id="IPR027417">
    <property type="entry name" value="P-loop_NTPase"/>
</dbReference>
<dbReference type="InterPro" id="IPR002716">
    <property type="entry name" value="PIN_dom"/>
</dbReference>
<evidence type="ECO:0000256" key="5">
    <source>
        <dbReference type="SAM" id="MobiDB-lite"/>
    </source>
</evidence>
<feature type="region of interest" description="Disordered" evidence="5">
    <location>
        <begin position="1"/>
        <end position="31"/>
    </location>
</feature>
<dbReference type="SUPFAM" id="SSF88723">
    <property type="entry name" value="PIN domain-like"/>
    <property type="match status" value="1"/>
</dbReference>
<feature type="region of interest" description="Disordered" evidence="5">
    <location>
        <begin position="48"/>
        <end position="81"/>
    </location>
</feature>
<dbReference type="EMBL" id="JBHSMS010000079">
    <property type="protein sequence ID" value="MFC5513768.1"/>
    <property type="molecule type" value="Genomic_DNA"/>
</dbReference>
<dbReference type="PANTHER" id="PTHR30473:SF2">
    <property type="entry name" value="PIN DOMAIN-CONTAINING PROTEIN"/>
    <property type="match status" value="1"/>
</dbReference>
<proteinExistence type="inferred from homology"/>
<evidence type="ECO:0000256" key="3">
    <source>
        <dbReference type="ARBA" id="ARBA00022840"/>
    </source>
</evidence>
<comment type="caution">
    <text evidence="7">The sequence shown here is derived from an EMBL/GenBank/DDBJ whole genome shotgun (WGS) entry which is preliminary data.</text>
</comment>
<evidence type="ECO:0000313" key="8">
    <source>
        <dbReference type="Proteomes" id="UP001596031"/>
    </source>
</evidence>
<feature type="region of interest" description="Disordered" evidence="5">
    <location>
        <begin position="98"/>
        <end position="119"/>
    </location>
</feature>
<dbReference type="Pfam" id="PF13638">
    <property type="entry name" value="PIN_4"/>
    <property type="match status" value="1"/>
</dbReference>
<keyword evidence="3" id="KW-0067">ATP-binding</keyword>
<accession>A0ABW0PMT4</accession>
<dbReference type="SMART" id="SM00670">
    <property type="entry name" value="PINc"/>
    <property type="match status" value="1"/>
</dbReference>
<name>A0ABW0PMT4_9BURK</name>
<evidence type="ECO:0000313" key="7">
    <source>
        <dbReference type="EMBL" id="MFC5513768.1"/>
    </source>
</evidence>
<dbReference type="CDD" id="cd09883">
    <property type="entry name" value="PIN_VapC_PhoHL-ATPase"/>
    <property type="match status" value="1"/>
</dbReference>
<protein>
    <submittedName>
        <fullName evidence="7">PhoH family protein</fullName>
    </submittedName>
</protein>
<dbReference type="PANTHER" id="PTHR30473">
    <property type="entry name" value="PROTEIN PHOH"/>
    <property type="match status" value="1"/>
</dbReference>
<evidence type="ECO:0000256" key="2">
    <source>
        <dbReference type="ARBA" id="ARBA00022741"/>
    </source>
</evidence>
<gene>
    <name evidence="7" type="ORF">ACFPOU_21945</name>
</gene>
<dbReference type="Proteomes" id="UP001596031">
    <property type="component" value="Unassembled WGS sequence"/>
</dbReference>
<comment type="similarity">
    <text evidence="1">Belongs to the PhoH family.</text>
</comment>
<sequence>MPLPKMPTKPATLLPVNDYPKAEPGKSPVRAVAAAPVETDPVEDLISGKAVPASKSNRARKEKSAPLAAVPSTQGEAAAWPARAGAAAGTVAKLKETDIAEPHPAKHKPVEVTVKSSTSRRADKAGATKVFVLDTNVLMHDPTSLFRFEEHDVYLPMMTLEELDDHKKGMSEVARNARQVSRTLDALIANVDDDAIETGIELSKLGNKDAKGRLFFQTRLQSGPLLPEGLPVGKADNQILGVVKAIAAEQPDRAIVLVSKDINMRIKARALGLPAEDYFNDHVLEDTDLLYSGIVQLPDDFWDKHSKNMESWQENKNGNNAMFYRVTGPFIPSLLNNQFVFLEPSGGEAPMYAQVKEINGKTAVLRVLRDYSHTKNSVWGITARNREQNFALNLLMDPECDFVTLLGQAGTGKTLLALAAGLAQVLETKLYNEIIVTRVTVPVGEDIGFLPGTEEEKMSPWMGAFDDNLEVLNKSDTDAGDWGRAATQDLIRSRIKIKSLNFMRGRTFVNKFLIIDEAQNLTPKQVKTLVTRAGPGTKILCLGNIAQIDTPYLTEGSSGLTYVVDRFKGWSHSGHVTLARGERSRLADHASEVL</sequence>
<keyword evidence="8" id="KW-1185">Reference proteome</keyword>
<feature type="compositionally biased region" description="Basic and acidic residues" evidence="5">
    <location>
        <begin position="98"/>
        <end position="110"/>
    </location>
</feature>
<dbReference type="Pfam" id="PF02562">
    <property type="entry name" value="PhoH"/>
    <property type="match status" value="1"/>
</dbReference>
<evidence type="ECO:0000256" key="1">
    <source>
        <dbReference type="ARBA" id="ARBA00010393"/>
    </source>
</evidence>
<dbReference type="SUPFAM" id="SSF52540">
    <property type="entry name" value="P-loop containing nucleoside triphosphate hydrolases"/>
    <property type="match status" value="1"/>
</dbReference>
<feature type="domain" description="PIN" evidence="6">
    <location>
        <begin position="129"/>
        <end position="266"/>
    </location>
</feature>
<dbReference type="RefSeq" id="WP_379726575.1">
    <property type="nucleotide sequence ID" value="NZ_JBHSMS010000079.1"/>
</dbReference>
<dbReference type="Gene3D" id="3.40.50.1010">
    <property type="entry name" value="5'-nuclease"/>
    <property type="match status" value="1"/>
</dbReference>
<dbReference type="Gene3D" id="3.40.50.300">
    <property type="entry name" value="P-loop containing nucleotide triphosphate hydrolases"/>
    <property type="match status" value="1"/>
</dbReference>
<dbReference type="InterPro" id="IPR003714">
    <property type="entry name" value="PhoH"/>
</dbReference>
<dbReference type="InterPro" id="IPR051451">
    <property type="entry name" value="PhoH2-like"/>
</dbReference>